<dbReference type="InterPro" id="IPR011990">
    <property type="entry name" value="TPR-like_helical_dom_sf"/>
</dbReference>
<dbReference type="PANTHER" id="PTHR12558:SF33">
    <property type="entry name" value="BLL7664 PROTEIN"/>
    <property type="match status" value="1"/>
</dbReference>
<sequence>MRSSGPVIAVLPFKVDAGTQADGIIAHGIVEDLSGELSRFPALEVIAPMSGLAVGDLAETEAAGRLGATHVLRGRLGVDGERLRLSATLVDGHSGAQLWNERMEATGGAVFDLQEELVARVAATLSARLEGDLLRRARAKPTESLTAYELTLRGLAMLRQGTFEADEAARALFARALEIDPHYARAHGGLSLSWFNEWSCQFWDRFEENGRLAFEHAHRALELDDSDAMLHLIIGRILLYRREFERAAWYLDRALALCPNDAELLIQLVLSEVYLGRAETAIAHAQKAMRLNPYHPNHYFAYAAFPHFVRRDFARALETADKAAGVPIIDIPAYSAIACAHTGRWDEARHLFALFNEEFRKRITRGRAPAPGEGCRWVLDVNPFRRQQDIDLVVEGFRMLGDEGVVSAPGATVHAAPAAAADASPAAQVLRRDGHGWRVCFGGEWKTIADLKGVRDILRLLARPGEAFHCLDLAARQEGASTGEAVLDERARHAVKTRIRDLQEELAEAEERNDTGRAETLRAELDRLVEELSRALGLGGRGRRMGDLAERARSAVTWRIRHAIRIIAKAHPSLGRHLANSIRTGTFCSYQPERPCRWEIVE</sequence>
<dbReference type="RefSeq" id="WP_261520597.1">
    <property type="nucleotide sequence ID" value="NZ_JAODNW010000013.1"/>
</dbReference>
<evidence type="ECO:0000256" key="2">
    <source>
        <dbReference type="SAM" id="Coils"/>
    </source>
</evidence>
<dbReference type="Gene3D" id="1.25.40.10">
    <property type="entry name" value="Tetratricopeptide repeat domain"/>
    <property type="match status" value="1"/>
</dbReference>
<feature type="coiled-coil region" evidence="2">
    <location>
        <begin position="492"/>
        <end position="538"/>
    </location>
</feature>
<comment type="caution">
    <text evidence="3">The sequence shown here is derived from an EMBL/GenBank/DDBJ whole genome shotgun (WGS) entry which is preliminary data.</text>
</comment>
<organism evidence="3 4">
    <name type="scientific">Chelativorans intermedius</name>
    <dbReference type="NCBI Taxonomy" id="515947"/>
    <lineage>
        <taxon>Bacteria</taxon>
        <taxon>Pseudomonadati</taxon>
        <taxon>Pseudomonadota</taxon>
        <taxon>Alphaproteobacteria</taxon>
        <taxon>Hyphomicrobiales</taxon>
        <taxon>Phyllobacteriaceae</taxon>
        <taxon>Chelativorans</taxon>
    </lineage>
</organism>
<keyword evidence="1" id="KW-0802">TPR repeat</keyword>
<feature type="repeat" description="TPR" evidence="1">
    <location>
        <begin position="228"/>
        <end position="261"/>
    </location>
</feature>
<keyword evidence="4" id="KW-1185">Reference proteome</keyword>
<dbReference type="EMBL" id="JBHLXD010000007">
    <property type="protein sequence ID" value="MFC0207919.1"/>
    <property type="molecule type" value="Genomic_DNA"/>
</dbReference>
<proteinExistence type="predicted"/>
<protein>
    <recommendedName>
        <fullName evidence="5">Tetratricopeptide repeat protein</fullName>
    </recommendedName>
</protein>
<dbReference type="SMART" id="SM00028">
    <property type="entry name" value="TPR"/>
    <property type="match status" value="3"/>
</dbReference>
<reference evidence="3 4" key="1">
    <citation type="submission" date="2024-09" db="EMBL/GenBank/DDBJ databases">
        <authorList>
            <person name="Sun Q."/>
            <person name="Mori K."/>
        </authorList>
    </citation>
    <scope>NUCLEOTIDE SEQUENCE [LARGE SCALE GENOMIC DNA]</scope>
    <source>
        <strain evidence="3 4">CCM 8543</strain>
    </source>
</reference>
<evidence type="ECO:0000313" key="4">
    <source>
        <dbReference type="Proteomes" id="UP001589755"/>
    </source>
</evidence>
<name>A0ABV6D5K8_9HYPH</name>
<dbReference type="Proteomes" id="UP001589755">
    <property type="component" value="Unassembled WGS sequence"/>
</dbReference>
<dbReference type="InterPro" id="IPR019734">
    <property type="entry name" value="TPR_rpt"/>
</dbReference>
<accession>A0ABV6D5K8</accession>
<keyword evidence="2" id="KW-0175">Coiled coil</keyword>
<dbReference type="PROSITE" id="PS50005">
    <property type="entry name" value="TPR"/>
    <property type="match status" value="1"/>
</dbReference>
<dbReference type="SUPFAM" id="SSF48452">
    <property type="entry name" value="TPR-like"/>
    <property type="match status" value="1"/>
</dbReference>
<evidence type="ECO:0000256" key="1">
    <source>
        <dbReference type="PROSITE-ProRule" id="PRU00339"/>
    </source>
</evidence>
<gene>
    <name evidence="3" type="ORF">ACFFJ2_05835</name>
</gene>
<dbReference type="PANTHER" id="PTHR12558">
    <property type="entry name" value="CELL DIVISION CYCLE 16,23,27"/>
    <property type="match status" value="1"/>
</dbReference>
<evidence type="ECO:0000313" key="3">
    <source>
        <dbReference type="EMBL" id="MFC0207919.1"/>
    </source>
</evidence>
<evidence type="ECO:0008006" key="5">
    <source>
        <dbReference type="Google" id="ProtNLM"/>
    </source>
</evidence>